<accession>A0A8S5T3Q2</accession>
<organism evidence="1">
    <name type="scientific">Siphoviridae sp. ctaA31</name>
    <dbReference type="NCBI Taxonomy" id="2827894"/>
    <lineage>
        <taxon>Viruses</taxon>
        <taxon>Duplodnaviria</taxon>
        <taxon>Heunggongvirae</taxon>
        <taxon>Uroviricota</taxon>
        <taxon>Caudoviricetes</taxon>
    </lineage>
</organism>
<name>A0A8S5T3Q2_9CAUD</name>
<reference evidence="1" key="1">
    <citation type="journal article" date="2021" name="Proc. Natl. Acad. Sci. U.S.A.">
        <title>A Catalog of Tens of Thousands of Viruses from Human Metagenomes Reveals Hidden Associations with Chronic Diseases.</title>
        <authorList>
            <person name="Tisza M.J."/>
            <person name="Buck C.B."/>
        </authorList>
    </citation>
    <scope>NUCLEOTIDE SEQUENCE</scope>
    <source>
        <strain evidence="1">CtaA31</strain>
    </source>
</reference>
<proteinExistence type="predicted"/>
<dbReference type="EMBL" id="BK032742">
    <property type="protein sequence ID" value="DAF57878.1"/>
    <property type="molecule type" value="Genomic_DNA"/>
</dbReference>
<sequence>MRYDKPIYFQKFVPGSYNKNTGNYEDDSIVEEMVMASVMDTKTQTMMQIYGQIRQGSLTCHIQNIYQKPFDHIRIGTKKYKVDYSRRLRTKESFILSEVQ</sequence>
<evidence type="ECO:0000313" key="1">
    <source>
        <dbReference type="EMBL" id="DAF57878.1"/>
    </source>
</evidence>
<protein>
    <submittedName>
        <fullName evidence="1">Head closure knob</fullName>
    </submittedName>
</protein>